<dbReference type="OrthoDB" id="8437129at2"/>
<evidence type="ECO:0008006" key="3">
    <source>
        <dbReference type="Google" id="ProtNLM"/>
    </source>
</evidence>
<protein>
    <recommendedName>
        <fullName evidence="3">Glycosyl transferase</fullName>
    </recommendedName>
</protein>
<dbReference type="Proteomes" id="UP000285092">
    <property type="component" value="Unassembled WGS sequence"/>
</dbReference>
<dbReference type="EMBL" id="QXFK01000015">
    <property type="protein sequence ID" value="RIV78713.1"/>
    <property type="molecule type" value="Genomic_DNA"/>
</dbReference>
<comment type="caution">
    <text evidence="1">The sequence shown here is derived from an EMBL/GenBank/DDBJ whole genome shotgun (WGS) entry which is preliminary data.</text>
</comment>
<dbReference type="SUPFAM" id="SSF53756">
    <property type="entry name" value="UDP-Glycosyltransferase/glycogen phosphorylase"/>
    <property type="match status" value="1"/>
</dbReference>
<keyword evidence="2" id="KW-1185">Reference proteome</keyword>
<dbReference type="Gene3D" id="3.40.50.12580">
    <property type="match status" value="1"/>
</dbReference>
<evidence type="ECO:0000313" key="1">
    <source>
        <dbReference type="EMBL" id="RIV78713.1"/>
    </source>
</evidence>
<organism evidence="1 2">
    <name type="scientific">Pelagerythrobacter aerophilus</name>
    <dbReference type="NCBI Taxonomy" id="2306995"/>
    <lineage>
        <taxon>Bacteria</taxon>
        <taxon>Pseudomonadati</taxon>
        <taxon>Pseudomonadota</taxon>
        <taxon>Alphaproteobacteria</taxon>
        <taxon>Sphingomonadales</taxon>
        <taxon>Erythrobacteraceae</taxon>
        <taxon>Pelagerythrobacter</taxon>
    </lineage>
</organism>
<reference evidence="1 2" key="1">
    <citation type="submission" date="2018-08" db="EMBL/GenBank/DDBJ databases">
        <title>Altererythrobacter sp.Ery1 and Ery12, the genome sequencing of novel strains in genus Alterythrobacter.</title>
        <authorList>
            <person name="Cheng H."/>
            <person name="Wu Y.-H."/>
            <person name="Fang C."/>
            <person name="Xu X.-W."/>
        </authorList>
    </citation>
    <scope>NUCLEOTIDE SEQUENCE [LARGE SCALE GENOMIC DNA]</scope>
    <source>
        <strain evidence="1 2">Ery1</strain>
    </source>
</reference>
<accession>A0A418NIG6</accession>
<sequence>MARICFLFNHDQLHQLAHSLPIALELAASGQHEVVLATGSEGLEQRLRELAGPALERMGLVRLDLRSGLSRLAAGALERIVPARKILLYRDNLDFFRGFDALVVSEKTSLLLKTRYGLDGLKIIHTRHGAGDRAIGFGKESARFDLVLVSGPKIARRLEAEAGVDPARIRIVGYPKFDLFAEHRIPNPFPDPSRPIVLYTPHPSPRLSSYYRMGPRVLAELAASERYNVIFAPHVMLFQRRYTVTIAPPAIERVPPIDPAVEACPHIVVDRGSPAATDMSYTNLADIYCGDVSSQIYEFLLRPRPCLHLNAHGVEWQGNPDYAHWQTGPVVGPEANIVEALDRAVATHPQYAARQQELFADTFSTGAQSAAIRAAAAVTSFMEEKPSSRTKPA</sequence>
<gene>
    <name evidence="1" type="ORF">D2V04_07905</name>
</gene>
<dbReference type="AlphaFoldDB" id="A0A418NIG6"/>
<evidence type="ECO:0000313" key="2">
    <source>
        <dbReference type="Proteomes" id="UP000285092"/>
    </source>
</evidence>
<dbReference type="RefSeq" id="WP_119512828.1">
    <property type="nucleotide sequence ID" value="NZ_QXFK01000015.1"/>
</dbReference>
<dbReference type="InterPro" id="IPR043148">
    <property type="entry name" value="TagF_C"/>
</dbReference>
<name>A0A418NIG6_9SPHN</name>
<proteinExistence type="predicted"/>